<dbReference type="AlphaFoldDB" id="D6WYA4"/>
<dbReference type="Proteomes" id="UP000007266">
    <property type="component" value="Linkage group 8"/>
</dbReference>
<reference evidence="1 2" key="1">
    <citation type="journal article" date="2008" name="Nature">
        <title>The genome of the model beetle and pest Tribolium castaneum.</title>
        <authorList>
            <consortium name="Tribolium Genome Sequencing Consortium"/>
            <person name="Richards S."/>
            <person name="Gibbs R.A."/>
            <person name="Weinstock G.M."/>
            <person name="Brown S.J."/>
            <person name="Denell R."/>
            <person name="Beeman R.W."/>
            <person name="Gibbs R."/>
            <person name="Beeman R.W."/>
            <person name="Brown S.J."/>
            <person name="Bucher G."/>
            <person name="Friedrich M."/>
            <person name="Grimmelikhuijzen C.J."/>
            <person name="Klingler M."/>
            <person name="Lorenzen M."/>
            <person name="Richards S."/>
            <person name="Roth S."/>
            <person name="Schroder R."/>
            <person name="Tautz D."/>
            <person name="Zdobnov E.M."/>
            <person name="Muzny D."/>
            <person name="Gibbs R.A."/>
            <person name="Weinstock G.M."/>
            <person name="Attaway T."/>
            <person name="Bell S."/>
            <person name="Buhay C.J."/>
            <person name="Chandrabose M.N."/>
            <person name="Chavez D."/>
            <person name="Clerk-Blankenburg K.P."/>
            <person name="Cree A."/>
            <person name="Dao M."/>
            <person name="Davis C."/>
            <person name="Chacko J."/>
            <person name="Dinh H."/>
            <person name="Dugan-Rocha S."/>
            <person name="Fowler G."/>
            <person name="Garner T.T."/>
            <person name="Garnes J."/>
            <person name="Gnirke A."/>
            <person name="Hawes A."/>
            <person name="Hernandez J."/>
            <person name="Hines S."/>
            <person name="Holder M."/>
            <person name="Hume J."/>
            <person name="Jhangiani S.N."/>
            <person name="Joshi V."/>
            <person name="Khan Z.M."/>
            <person name="Jackson L."/>
            <person name="Kovar C."/>
            <person name="Kowis A."/>
            <person name="Lee S."/>
            <person name="Lewis L.R."/>
            <person name="Margolis J."/>
            <person name="Morgan M."/>
            <person name="Nazareth L.V."/>
            <person name="Nguyen N."/>
            <person name="Okwuonu G."/>
            <person name="Parker D."/>
            <person name="Richards S."/>
            <person name="Ruiz S.J."/>
            <person name="Santibanez J."/>
            <person name="Savard J."/>
            <person name="Scherer S.E."/>
            <person name="Schneider B."/>
            <person name="Sodergren E."/>
            <person name="Tautz D."/>
            <person name="Vattahil S."/>
            <person name="Villasana D."/>
            <person name="White C.S."/>
            <person name="Wright R."/>
            <person name="Park Y."/>
            <person name="Beeman R.W."/>
            <person name="Lord J."/>
            <person name="Oppert B."/>
            <person name="Lorenzen M."/>
            <person name="Brown S."/>
            <person name="Wang L."/>
            <person name="Savard J."/>
            <person name="Tautz D."/>
            <person name="Richards S."/>
            <person name="Weinstock G."/>
            <person name="Gibbs R.A."/>
            <person name="Liu Y."/>
            <person name="Worley K."/>
            <person name="Weinstock G."/>
            <person name="Elsik C.G."/>
            <person name="Reese J.T."/>
            <person name="Elhaik E."/>
            <person name="Landan G."/>
            <person name="Graur D."/>
            <person name="Arensburger P."/>
            <person name="Atkinson P."/>
            <person name="Beeman R.W."/>
            <person name="Beidler J."/>
            <person name="Brown S.J."/>
            <person name="Demuth J.P."/>
            <person name="Drury D.W."/>
            <person name="Du Y.Z."/>
            <person name="Fujiwara H."/>
            <person name="Lorenzen M."/>
            <person name="Maselli V."/>
            <person name="Osanai M."/>
            <person name="Park Y."/>
            <person name="Robertson H.M."/>
            <person name="Tu Z."/>
            <person name="Wang J.J."/>
            <person name="Wang S."/>
            <person name="Richards S."/>
            <person name="Song H."/>
            <person name="Zhang L."/>
            <person name="Sodergren E."/>
            <person name="Werner D."/>
            <person name="Stanke M."/>
            <person name="Morgenstern B."/>
            <person name="Solovyev V."/>
            <person name="Kosarev P."/>
            <person name="Brown G."/>
            <person name="Chen H.C."/>
            <person name="Ermolaeva O."/>
            <person name="Hlavina W."/>
            <person name="Kapustin Y."/>
            <person name="Kiryutin B."/>
            <person name="Kitts P."/>
            <person name="Maglott D."/>
            <person name="Pruitt K."/>
            <person name="Sapojnikov V."/>
            <person name="Souvorov A."/>
            <person name="Mackey A.J."/>
            <person name="Waterhouse R.M."/>
            <person name="Wyder S."/>
            <person name="Zdobnov E.M."/>
            <person name="Zdobnov E.M."/>
            <person name="Wyder S."/>
            <person name="Kriventseva E.V."/>
            <person name="Kadowaki T."/>
            <person name="Bork P."/>
            <person name="Aranda M."/>
            <person name="Bao R."/>
            <person name="Beermann A."/>
            <person name="Berns N."/>
            <person name="Bolognesi R."/>
            <person name="Bonneton F."/>
            <person name="Bopp D."/>
            <person name="Brown S.J."/>
            <person name="Bucher G."/>
            <person name="Butts T."/>
            <person name="Chaumot A."/>
            <person name="Denell R.E."/>
            <person name="Ferrier D.E."/>
            <person name="Friedrich M."/>
            <person name="Gordon C.M."/>
            <person name="Jindra M."/>
            <person name="Klingler M."/>
            <person name="Lan Q."/>
            <person name="Lattorff H.M."/>
            <person name="Laudet V."/>
            <person name="von Levetsow C."/>
            <person name="Liu Z."/>
            <person name="Lutz R."/>
            <person name="Lynch J.A."/>
            <person name="da Fonseca R.N."/>
            <person name="Posnien N."/>
            <person name="Reuter R."/>
            <person name="Roth S."/>
            <person name="Savard J."/>
            <person name="Schinko J.B."/>
            <person name="Schmitt C."/>
            <person name="Schoppmeier M."/>
            <person name="Schroder R."/>
            <person name="Shippy T.D."/>
            <person name="Simonnet F."/>
            <person name="Marques-Souza H."/>
            <person name="Tautz D."/>
            <person name="Tomoyasu Y."/>
            <person name="Trauner J."/>
            <person name="Van der Zee M."/>
            <person name="Vervoort M."/>
            <person name="Wittkopp N."/>
            <person name="Wimmer E.A."/>
            <person name="Yang X."/>
            <person name="Jones A.K."/>
            <person name="Sattelle D.B."/>
            <person name="Ebert P.R."/>
            <person name="Nelson D."/>
            <person name="Scott J.G."/>
            <person name="Beeman R.W."/>
            <person name="Muthukrishnan S."/>
            <person name="Kramer K.J."/>
            <person name="Arakane Y."/>
            <person name="Beeman R.W."/>
            <person name="Zhu Q."/>
            <person name="Hogenkamp D."/>
            <person name="Dixit R."/>
            <person name="Oppert B."/>
            <person name="Jiang H."/>
            <person name="Zou Z."/>
            <person name="Marshall J."/>
            <person name="Elpidina E."/>
            <person name="Vinokurov K."/>
            <person name="Oppert C."/>
            <person name="Zou Z."/>
            <person name="Evans J."/>
            <person name="Lu Z."/>
            <person name="Zhao P."/>
            <person name="Sumathipala N."/>
            <person name="Altincicek B."/>
            <person name="Vilcinskas A."/>
            <person name="Williams M."/>
            <person name="Hultmark D."/>
            <person name="Hetru C."/>
            <person name="Jiang H."/>
            <person name="Grimmelikhuijzen C.J."/>
            <person name="Hauser F."/>
            <person name="Cazzamali G."/>
            <person name="Williamson M."/>
            <person name="Park Y."/>
            <person name="Li B."/>
            <person name="Tanaka Y."/>
            <person name="Predel R."/>
            <person name="Neupert S."/>
            <person name="Schachtner J."/>
            <person name="Verleyen P."/>
            <person name="Raible F."/>
            <person name="Bork P."/>
            <person name="Friedrich M."/>
            <person name="Walden K.K."/>
            <person name="Robertson H.M."/>
            <person name="Angeli S."/>
            <person name="Foret S."/>
            <person name="Bucher G."/>
            <person name="Schuetz S."/>
            <person name="Maleszka R."/>
            <person name="Wimmer E.A."/>
            <person name="Beeman R.W."/>
            <person name="Lorenzen M."/>
            <person name="Tomoyasu Y."/>
            <person name="Miller S.C."/>
            <person name="Grossmann D."/>
            <person name="Bucher G."/>
        </authorList>
    </citation>
    <scope>NUCLEOTIDE SEQUENCE [LARGE SCALE GENOMIC DNA]</scope>
    <source>
        <strain evidence="1 2">Georgia GA2</strain>
    </source>
</reference>
<evidence type="ECO:0000313" key="2">
    <source>
        <dbReference type="Proteomes" id="UP000007266"/>
    </source>
</evidence>
<accession>D6WYA4</accession>
<dbReference type="STRING" id="7070.D6WYA4"/>
<dbReference type="GO" id="GO:0003677">
    <property type="term" value="F:DNA binding"/>
    <property type="evidence" value="ECO:0007669"/>
    <property type="project" value="InterPro"/>
</dbReference>
<evidence type="ECO:0008006" key="3">
    <source>
        <dbReference type="Google" id="ProtNLM"/>
    </source>
</evidence>
<organism evidence="1 2">
    <name type="scientific">Tribolium castaneum</name>
    <name type="common">Red flour beetle</name>
    <dbReference type="NCBI Taxonomy" id="7070"/>
    <lineage>
        <taxon>Eukaryota</taxon>
        <taxon>Metazoa</taxon>
        <taxon>Ecdysozoa</taxon>
        <taxon>Arthropoda</taxon>
        <taxon>Hexapoda</taxon>
        <taxon>Insecta</taxon>
        <taxon>Pterygota</taxon>
        <taxon>Neoptera</taxon>
        <taxon>Endopterygota</taxon>
        <taxon>Coleoptera</taxon>
        <taxon>Polyphaga</taxon>
        <taxon>Cucujiformia</taxon>
        <taxon>Tenebrionidae</taxon>
        <taxon>Tenebrionidae incertae sedis</taxon>
        <taxon>Tribolium</taxon>
    </lineage>
</organism>
<keyword evidence="2" id="KW-1185">Reference proteome</keyword>
<dbReference type="EMBL" id="KQ971357">
    <property type="protein sequence ID" value="EFA07746.1"/>
    <property type="molecule type" value="Genomic_DNA"/>
</dbReference>
<dbReference type="PhylomeDB" id="D6WYA4"/>
<evidence type="ECO:0000313" key="1">
    <source>
        <dbReference type="EMBL" id="EFA07746.1"/>
    </source>
</evidence>
<gene>
    <name evidence="1" type="primary">GLEAN_02226</name>
    <name evidence="1" type="ORF">TcasGA2_TC002226</name>
</gene>
<protein>
    <recommendedName>
        <fullName evidence="3">Tyr recombinase domain-containing protein</fullName>
    </recommendedName>
</protein>
<reference evidence="1 2" key="2">
    <citation type="journal article" date="2010" name="Nucleic Acids Res.">
        <title>BeetleBase in 2010: revisions to provide comprehensive genomic information for Tribolium castaneum.</title>
        <authorList>
            <person name="Kim H.S."/>
            <person name="Murphy T."/>
            <person name="Xia J."/>
            <person name="Caragea D."/>
            <person name="Park Y."/>
            <person name="Beeman R.W."/>
            <person name="Lorenzen M.D."/>
            <person name="Butcher S."/>
            <person name="Manak J.R."/>
            <person name="Brown S.J."/>
        </authorList>
    </citation>
    <scope>GENOME REANNOTATION</scope>
    <source>
        <strain evidence="1 2">Georgia GA2</strain>
    </source>
</reference>
<dbReference type="Gene3D" id="1.10.443.10">
    <property type="entry name" value="Intergrase catalytic core"/>
    <property type="match status" value="1"/>
</dbReference>
<dbReference type="HOGENOM" id="CLU_2187256_0_0_1"/>
<dbReference type="GO" id="GO:0015074">
    <property type="term" value="P:DNA integration"/>
    <property type="evidence" value="ECO:0007669"/>
    <property type="project" value="InterPro"/>
</dbReference>
<sequence>MSVDDIEDRGNVLVVQIPDTKTYNKRIFTIVNGGNSVRAIDVFRQYRSLKPKKISHKRFFLNYKNKKCTVQPVGYNTFSKIPQKIAQFLKLPNDIEYIGHSFRRSPQLY</sequence>
<name>D6WYA4_TRICA</name>
<proteinExistence type="predicted"/>
<dbReference type="InParanoid" id="D6WYA4"/>
<dbReference type="GO" id="GO:0006310">
    <property type="term" value="P:DNA recombination"/>
    <property type="evidence" value="ECO:0007669"/>
    <property type="project" value="InterPro"/>
</dbReference>
<dbReference type="InterPro" id="IPR013762">
    <property type="entry name" value="Integrase-like_cat_sf"/>
</dbReference>